<evidence type="ECO:0000256" key="5">
    <source>
        <dbReference type="ARBA" id="ARBA00023273"/>
    </source>
</evidence>
<dbReference type="PANTHER" id="PTHR45973:SF9">
    <property type="entry name" value="LEUCINE-RICH REPEAT-CONTAINING PROTEIN 46"/>
    <property type="match status" value="1"/>
</dbReference>
<dbReference type="SUPFAM" id="SSF52075">
    <property type="entry name" value="Outer arm dynein light chain 1"/>
    <property type="match status" value="1"/>
</dbReference>
<evidence type="ECO:0000256" key="4">
    <source>
        <dbReference type="ARBA" id="ARBA00023069"/>
    </source>
</evidence>
<protein>
    <submittedName>
        <fullName evidence="8">Uncharacterized protein</fullName>
    </submittedName>
</protein>
<dbReference type="PANTHER" id="PTHR45973">
    <property type="entry name" value="PROTEIN PHOSPHATASE 1 REGULATORY SUBUNIT SDS22-RELATED"/>
    <property type="match status" value="1"/>
</dbReference>
<comment type="subcellular location">
    <subcellularLocation>
        <location evidence="1">Cytoplasm</location>
        <location evidence="1">Cytoskeleton</location>
        <location evidence="1">Cilium axoneme</location>
    </subcellularLocation>
</comment>
<dbReference type="InterPro" id="IPR001611">
    <property type="entry name" value="Leu-rich_rpt"/>
</dbReference>
<dbReference type="EMBL" id="BEGY01000005">
    <property type="protein sequence ID" value="GAX74008.1"/>
    <property type="molecule type" value="Genomic_DNA"/>
</dbReference>
<evidence type="ECO:0000256" key="6">
    <source>
        <dbReference type="SAM" id="Coils"/>
    </source>
</evidence>
<dbReference type="SMART" id="SM00369">
    <property type="entry name" value="LRR_TYP"/>
    <property type="match status" value="3"/>
</dbReference>
<evidence type="ECO:0000256" key="3">
    <source>
        <dbReference type="ARBA" id="ARBA00022737"/>
    </source>
</evidence>
<dbReference type="Pfam" id="PF13516">
    <property type="entry name" value="LRR_6"/>
    <property type="match status" value="2"/>
</dbReference>
<dbReference type="Pfam" id="PF13855">
    <property type="entry name" value="LRR_8"/>
    <property type="match status" value="1"/>
</dbReference>
<dbReference type="SMART" id="SM00365">
    <property type="entry name" value="LRR_SD22"/>
    <property type="match status" value="5"/>
</dbReference>
<evidence type="ECO:0000313" key="9">
    <source>
        <dbReference type="Proteomes" id="UP000232323"/>
    </source>
</evidence>
<dbReference type="STRING" id="1157962.A0A250WT42"/>
<dbReference type="AlphaFoldDB" id="A0A250WT42"/>
<keyword evidence="9" id="KW-1185">Reference proteome</keyword>
<organism evidence="8 9">
    <name type="scientific">Chlamydomonas eustigma</name>
    <dbReference type="NCBI Taxonomy" id="1157962"/>
    <lineage>
        <taxon>Eukaryota</taxon>
        <taxon>Viridiplantae</taxon>
        <taxon>Chlorophyta</taxon>
        <taxon>core chlorophytes</taxon>
        <taxon>Chlorophyceae</taxon>
        <taxon>CS clade</taxon>
        <taxon>Chlamydomonadales</taxon>
        <taxon>Chlamydomonadaceae</taxon>
        <taxon>Chlamydomonas</taxon>
    </lineage>
</organism>
<feature type="compositionally biased region" description="Polar residues" evidence="7">
    <location>
        <begin position="255"/>
        <end position="276"/>
    </location>
</feature>
<evidence type="ECO:0000313" key="8">
    <source>
        <dbReference type="EMBL" id="GAX74008.1"/>
    </source>
</evidence>
<dbReference type="InterPro" id="IPR003591">
    <property type="entry name" value="Leu-rich_rpt_typical-subtyp"/>
</dbReference>
<sequence>MSIAVSHIGEGLSSCLEVPELQNLTSLRSLCLHGNNIGKIEGMQHLQGLQDLNLSSNCISSIESLHYITTLTSINLASNKLRELSGLDGLLNLTSLNVSYNAITSLSGLSVLQGPQNKLKSLDVRHNQISNMQSMAVLVGCMNLRELGLMGNPVTAIPGYQQLLLNVVPQITHLDGSTASHIMSQPVDLVAAQQAAVMQLASYQWPPSQNRVHAQHQGRHASDTQGASSSTPSIDAAMSAYHQWQGALSPPGATSRGNVQQSHSTRLPANSGQHSMRSTVTAGHRSLRGGDKHINSHDGGWQDPAVTGVTRIYIVDAAVQTEEGGPGLVKQLQRESALLKDQLTKLTDELERRNVVENQTHHEMQAAIQAVEEEAHARIEAGFKDAAQAVARALQELEASRVQGQQAQEQVAVHIQREQEAVSRCLQLEKDLARLQSEIDEVHRQAQNSVSDATRVREAERQAVERAERKMLDQIQALQEKTHEQDLTLSSLRTTLAAAEQRASSAEAAQQHNSSSAMSLTSKLSLELAEAQAQMEKLKSQLVSTQQQLTDQQQMNTESRAEINMLTMSLTHQQQHHQQALEKLSLSLRDELQLAVERERSAAEERGRSSVLLQAEREKGAVQEQLTVLKVQLQYALKESEREVTQLQHQLQHSQEEVQELRSALQAAGSRTKELDALLADLTNVLQQQKSHIQVLQRDKEALTQQLRAHAPERFQRLVSENQSLRTGNAELGVLKEQIQHHKAAWQESERKLNEMQVSFKGQLEESQARAASLEASLTQTREEARAAVQRSEGLLERLHDAEDAVKVKMAMLDSANDTVEQLKAEVSELQGEIEDSRRMAEDMESQLRTVHEQDGTEKSNLRAEIEASEVALDKLSKSLAEAQMKARDAEARLKSTQDALTEKEAMINYVNEEVDRVKGLFEKREGRLRDERDAARQQLDVSIMERDAAESRAGDLNKQLQSLRSEIEEYKGQLHGSEAAKKAAEEEASKSAIKLRELEEEMRQLLDVVEQQKKQSATKLKQLAHFLQEL</sequence>
<keyword evidence="5" id="KW-0966">Cell projection</keyword>
<evidence type="ECO:0000256" key="2">
    <source>
        <dbReference type="ARBA" id="ARBA00022614"/>
    </source>
</evidence>
<keyword evidence="3" id="KW-0677">Repeat</keyword>
<dbReference type="GO" id="GO:0005930">
    <property type="term" value="C:axoneme"/>
    <property type="evidence" value="ECO:0007669"/>
    <property type="project" value="UniProtKB-SubCell"/>
</dbReference>
<keyword evidence="4" id="KW-0969">Cilium</keyword>
<keyword evidence="6" id="KW-0175">Coiled coil</keyword>
<accession>A0A250WT42</accession>
<proteinExistence type="predicted"/>
<dbReference type="PROSITE" id="PS51450">
    <property type="entry name" value="LRR"/>
    <property type="match status" value="6"/>
</dbReference>
<feature type="coiled-coil region" evidence="6">
    <location>
        <begin position="764"/>
        <end position="907"/>
    </location>
</feature>
<dbReference type="InterPro" id="IPR050576">
    <property type="entry name" value="Cilia_flagella_integrity"/>
</dbReference>
<feature type="region of interest" description="Disordered" evidence="7">
    <location>
        <begin position="973"/>
        <end position="992"/>
    </location>
</feature>
<evidence type="ECO:0000256" key="7">
    <source>
        <dbReference type="SAM" id="MobiDB-lite"/>
    </source>
</evidence>
<gene>
    <name evidence="8" type="ORF">CEUSTIGMA_g1458.t1</name>
</gene>
<dbReference type="SUPFAM" id="SSF103652">
    <property type="entry name" value="G protein-binding domain"/>
    <property type="match status" value="1"/>
</dbReference>
<comment type="caution">
    <text evidence="8">The sequence shown here is derived from an EMBL/GenBank/DDBJ whole genome shotgun (WGS) entry which is preliminary data.</text>
</comment>
<dbReference type="OrthoDB" id="1904536at2759"/>
<dbReference type="InterPro" id="IPR032675">
    <property type="entry name" value="LRR_dom_sf"/>
</dbReference>
<evidence type="ECO:0000256" key="1">
    <source>
        <dbReference type="ARBA" id="ARBA00004430"/>
    </source>
</evidence>
<reference evidence="8 9" key="1">
    <citation type="submission" date="2017-08" db="EMBL/GenBank/DDBJ databases">
        <title>Acidophilic green algal genome provides insights into adaptation to an acidic environment.</title>
        <authorList>
            <person name="Hirooka S."/>
            <person name="Hirose Y."/>
            <person name="Kanesaki Y."/>
            <person name="Higuchi S."/>
            <person name="Fujiwara T."/>
            <person name="Onuma R."/>
            <person name="Era A."/>
            <person name="Ohbayashi R."/>
            <person name="Uzuka A."/>
            <person name="Nozaki H."/>
            <person name="Yoshikawa H."/>
            <person name="Miyagishima S.Y."/>
        </authorList>
    </citation>
    <scope>NUCLEOTIDE SEQUENCE [LARGE SCALE GENOMIC DNA]</scope>
    <source>
        <strain evidence="8 9">NIES-2499</strain>
    </source>
</reference>
<dbReference type="Proteomes" id="UP000232323">
    <property type="component" value="Unassembled WGS sequence"/>
</dbReference>
<dbReference type="Gene3D" id="3.80.10.10">
    <property type="entry name" value="Ribonuclease Inhibitor"/>
    <property type="match status" value="2"/>
</dbReference>
<feature type="region of interest" description="Disordered" evidence="7">
    <location>
        <begin position="208"/>
        <end position="232"/>
    </location>
</feature>
<name>A0A250WT42_9CHLO</name>
<feature type="compositionally biased region" description="Polar residues" evidence="7">
    <location>
        <begin position="223"/>
        <end position="232"/>
    </location>
</feature>
<feature type="coiled-coil region" evidence="6">
    <location>
        <begin position="612"/>
        <end position="706"/>
    </location>
</feature>
<feature type="region of interest" description="Disordered" evidence="7">
    <location>
        <begin position="246"/>
        <end position="276"/>
    </location>
</feature>
<keyword evidence="2" id="KW-0433">Leucine-rich repeat</keyword>
<dbReference type="Gene3D" id="1.10.287.1490">
    <property type="match status" value="1"/>
</dbReference>
<feature type="coiled-coil region" evidence="6">
    <location>
        <begin position="390"/>
        <end position="555"/>
    </location>
</feature>